<comment type="caution">
    <text evidence="2">The sequence shown here is derived from an EMBL/GenBank/DDBJ whole genome shotgun (WGS) entry which is preliminary data.</text>
</comment>
<sequence length="76" mass="8877">MEVELESILFIMKESVDERYLEPKGDIQLNYLISYQANAIIGILMEWHRQGYKTSIAELNKQLITILSVNSTFRKV</sequence>
<feature type="domain" description="Transcriptional regulator TetR C-terminal Firmicutes type" evidence="1">
    <location>
        <begin position="23"/>
        <end position="67"/>
    </location>
</feature>
<dbReference type="Pfam" id="PF14278">
    <property type="entry name" value="TetR_C_8"/>
    <property type="match status" value="1"/>
</dbReference>
<evidence type="ECO:0000313" key="2">
    <source>
        <dbReference type="EMBL" id="MFD2682512.1"/>
    </source>
</evidence>
<reference evidence="3" key="1">
    <citation type="journal article" date="2019" name="Int. J. Syst. Evol. Microbiol.">
        <title>The Global Catalogue of Microorganisms (GCM) 10K type strain sequencing project: providing services to taxonomists for standard genome sequencing and annotation.</title>
        <authorList>
            <consortium name="The Broad Institute Genomics Platform"/>
            <consortium name="The Broad Institute Genome Sequencing Center for Infectious Disease"/>
            <person name="Wu L."/>
            <person name="Ma J."/>
        </authorList>
    </citation>
    <scope>NUCLEOTIDE SEQUENCE [LARGE SCALE GENOMIC DNA]</scope>
    <source>
        <strain evidence="3">KCTC 3913</strain>
    </source>
</reference>
<dbReference type="Gene3D" id="1.10.357.10">
    <property type="entry name" value="Tetracycline Repressor, domain 2"/>
    <property type="match status" value="1"/>
</dbReference>
<evidence type="ECO:0000313" key="3">
    <source>
        <dbReference type="Proteomes" id="UP001597506"/>
    </source>
</evidence>
<organism evidence="2 3">
    <name type="scientific">Bacillus seohaeanensis</name>
    <dbReference type="NCBI Taxonomy" id="284580"/>
    <lineage>
        <taxon>Bacteria</taxon>
        <taxon>Bacillati</taxon>
        <taxon>Bacillota</taxon>
        <taxon>Bacilli</taxon>
        <taxon>Bacillales</taxon>
        <taxon>Bacillaceae</taxon>
        <taxon>Bacillus</taxon>
    </lineage>
</organism>
<dbReference type="InterPro" id="IPR039532">
    <property type="entry name" value="TetR_C_Firmicutes"/>
</dbReference>
<dbReference type="Proteomes" id="UP001597506">
    <property type="component" value="Unassembled WGS sequence"/>
</dbReference>
<proteinExistence type="predicted"/>
<evidence type="ECO:0000259" key="1">
    <source>
        <dbReference type="Pfam" id="PF14278"/>
    </source>
</evidence>
<dbReference type="EMBL" id="JBHUMF010000031">
    <property type="protein sequence ID" value="MFD2682512.1"/>
    <property type="molecule type" value="Genomic_DNA"/>
</dbReference>
<accession>A0ABW5RUZ7</accession>
<name>A0ABW5RUZ7_9BACI</name>
<keyword evidence="3" id="KW-1185">Reference proteome</keyword>
<protein>
    <submittedName>
        <fullName evidence="2">TetR-like C-terminal domain-containing protein</fullName>
    </submittedName>
</protein>
<gene>
    <name evidence="2" type="ORF">ACFSUL_17365</name>
</gene>